<gene>
    <name evidence="3" type="ORF">SDJN03_01247</name>
</gene>
<reference evidence="3 4" key="1">
    <citation type="journal article" date="2021" name="Hortic Res">
        <title>The domestication of Cucurbita argyrosperma as revealed by the genome of its wild relative.</title>
        <authorList>
            <person name="Barrera-Redondo J."/>
            <person name="Sanchez-de la Vega G."/>
            <person name="Aguirre-Liguori J.A."/>
            <person name="Castellanos-Morales G."/>
            <person name="Gutierrez-Guerrero Y.T."/>
            <person name="Aguirre-Dugua X."/>
            <person name="Aguirre-Planter E."/>
            <person name="Tenaillon M.I."/>
            <person name="Lira-Saade R."/>
            <person name="Eguiarte L.E."/>
        </authorList>
    </citation>
    <scope>NUCLEOTIDE SEQUENCE [LARGE SCALE GENOMIC DNA]</scope>
    <source>
        <strain evidence="3">JBR-2021</strain>
    </source>
</reference>
<accession>A0AAV6P9K8</accession>
<protein>
    <submittedName>
        <fullName evidence="3">Uncharacterized protein</fullName>
    </submittedName>
</protein>
<proteinExistence type="predicted"/>
<feature type="chain" id="PRO_5043630434" evidence="2">
    <location>
        <begin position="27"/>
        <end position="68"/>
    </location>
</feature>
<dbReference type="AlphaFoldDB" id="A0AAV6P9K8"/>
<organism evidence="3 4">
    <name type="scientific">Cucurbita argyrosperma subsp. sororia</name>
    <dbReference type="NCBI Taxonomy" id="37648"/>
    <lineage>
        <taxon>Eukaryota</taxon>
        <taxon>Viridiplantae</taxon>
        <taxon>Streptophyta</taxon>
        <taxon>Embryophyta</taxon>
        <taxon>Tracheophyta</taxon>
        <taxon>Spermatophyta</taxon>
        <taxon>Magnoliopsida</taxon>
        <taxon>eudicotyledons</taxon>
        <taxon>Gunneridae</taxon>
        <taxon>Pentapetalae</taxon>
        <taxon>rosids</taxon>
        <taxon>fabids</taxon>
        <taxon>Cucurbitales</taxon>
        <taxon>Cucurbitaceae</taxon>
        <taxon>Cucurbiteae</taxon>
        <taxon>Cucurbita</taxon>
    </lineage>
</organism>
<evidence type="ECO:0000256" key="2">
    <source>
        <dbReference type="SAM" id="SignalP"/>
    </source>
</evidence>
<keyword evidence="4" id="KW-1185">Reference proteome</keyword>
<feature type="region of interest" description="Disordered" evidence="1">
    <location>
        <begin position="49"/>
        <end position="68"/>
    </location>
</feature>
<evidence type="ECO:0000313" key="4">
    <source>
        <dbReference type="Proteomes" id="UP000685013"/>
    </source>
</evidence>
<feature type="non-terminal residue" evidence="3">
    <location>
        <position position="1"/>
    </location>
</feature>
<dbReference type="Proteomes" id="UP000685013">
    <property type="component" value="Chromosome 1"/>
</dbReference>
<sequence>MGAAIGVKLLLCFFIVIILVPFLSFGAPSPSGFMESAREALMASLHRQGERRFQVQRSTPGGPDQHHH</sequence>
<comment type="caution">
    <text evidence="3">The sequence shown here is derived from an EMBL/GenBank/DDBJ whole genome shotgun (WGS) entry which is preliminary data.</text>
</comment>
<feature type="signal peptide" evidence="2">
    <location>
        <begin position="1"/>
        <end position="26"/>
    </location>
</feature>
<keyword evidence="2" id="KW-0732">Signal</keyword>
<evidence type="ECO:0000256" key="1">
    <source>
        <dbReference type="SAM" id="MobiDB-lite"/>
    </source>
</evidence>
<evidence type="ECO:0000313" key="3">
    <source>
        <dbReference type="EMBL" id="KAG6607905.1"/>
    </source>
</evidence>
<name>A0AAV6P9K8_9ROSI</name>
<dbReference type="EMBL" id="JAGKQH010000001">
    <property type="protein sequence ID" value="KAG6607905.1"/>
    <property type="molecule type" value="Genomic_DNA"/>
</dbReference>